<dbReference type="OMA" id="VYMPSMA"/>
<reference evidence="2 3" key="1">
    <citation type="submission" date="2015-04" db="EMBL/GenBank/DDBJ databases">
        <authorList>
            <person name="Syromyatnikov M.Y."/>
            <person name="Popov V.N."/>
        </authorList>
    </citation>
    <scope>NUCLEOTIDE SEQUENCE [LARGE SCALE GENOMIC DNA]</scope>
    <source>
        <strain evidence="2">WF-38-12</strain>
    </source>
</reference>
<dbReference type="Proteomes" id="UP000054383">
    <property type="component" value="Unassembled WGS sequence"/>
</dbReference>
<dbReference type="Gene3D" id="1.10.720.30">
    <property type="entry name" value="SAP domain"/>
    <property type="match status" value="1"/>
</dbReference>
<evidence type="ECO:0000259" key="1">
    <source>
        <dbReference type="PROSITE" id="PS50800"/>
    </source>
</evidence>
<name>A0A0U1LQ21_TALIS</name>
<gene>
    <name evidence="2" type="ORF">PISL3812_02492</name>
</gene>
<evidence type="ECO:0000313" key="3">
    <source>
        <dbReference type="Proteomes" id="UP000054383"/>
    </source>
</evidence>
<dbReference type="OrthoDB" id="3993201at2759"/>
<dbReference type="SMART" id="SM00513">
    <property type="entry name" value="SAP"/>
    <property type="match status" value="1"/>
</dbReference>
<dbReference type="Pfam" id="PF02037">
    <property type="entry name" value="SAP"/>
    <property type="match status" value="1"/>
</dbReference>
<accession>A0A0U1LQ21</accession>
<dbReference type="STRING" id="28573.A0A0U1LQ21"/>
<keyword evidence="3" id="KW-1185">Reference proteome</keyword>
<dbReference type="SUPFAM" id="SSF68906">
    <property type="entry name" value="SAP domain"/>
    <property type="match status" value="1"/>
</dbReference>
<protein>
    <recommendedName>
        <fullName evidence="1">SAP domain-containing protein</fullName>
    </recommendedName>
</protein>
<proteinExistence type="predicted"/>
<dbReference type="EMBL" id="CVMT01000002">
    <property type="protein sequence ID" value="CRG85430.1"/>
    <property type="molecule type" value="Genomic_DNA"/>
</dbReference>
<dbReference type="InterPro" id="IPR003034">
    <property type="entry name" value="SAP_dom"/>
</dbReference>
<organism evidence="2 3">
    <name type="scientific">Talaromyces islandicus</name>
    <name type="common">Penicillium islandicum</name>
    <dbReference type="NCBI Taxonomy" id="28573"/>
    <lineage>
        <taxon>Eukaryota</taxon>
        <taxon>Fungi</taxon>
        <taxon>Dikarya</taxon>
        <taxon>Ascomycota</taxon>
        <taxon>Pezizomycotina</taxon>
        <taxon>Eurotiomycetes</taxon>
        <taxon>Eurotiomycetidae</taxon>
        <taxon>Eurotiales</taxon>
        <taxon>Trichocomaceae</taxon>
        <taxon>Talaromyces</taxon>
        <taxon>Talaromyces sect. Islandici</taxon>
    </lineage>
</organism>
<dbReference type="InterPro" id="IPR036361">
    <property type="entry name" value="SAP_dom_sf"/>
</dbReference>
<evidence type="ECO:0000313" key="2">
    <source>
        <dbReference type="EMBL" id="CRG85430.1"/>
    </source>
</evidence>
<dbReference type="AlphaFoldDB" id="A0A0U1LQ21"/>
<feature type="domain" description="SAP" evidence="1">
    <location>
        <begin position="51"/>
        <end position="85"/>
    </location>
</feature>
<sequence length="261" mass="28016">MAAPRSTSLRALRALSQQHTPATTLYCRRRLHITGAFSAQPVQGTDKAASYSSRSVSDLKSECQRRGLLAGGSKAELVERLSTHDVLYTRAFSIARSRINNSTFGAPSETRQFNTSRGSKAVNDSSTLDFVYMPSIASLESESSSPQRIPILGDGQQYHILEGSSSQVSAPMKPQIHAISETASDMSASPMSEVVDNYSLEIDPFKLTETVGRSRAAENEKKLSAAGGQPEKGIIGELFSGMVEDLLRPNNAASSSGSARK</sequence>
<dbReference type="PROSITE" id="PS50800">
    <property type="entry name" value="SAP"/>
    <property type="match status" value="1"/>
</dbReference>